<dbReference type="OrthoDB" id="7809860at2"/>
<accession>A0A1H5XDG1</accession>
<dbReference type="Proteomes" id="UP000236752">
    <property type="component" value="Unassembled WGS sequence"/>
</dbReference>
<dbReference type="EMBL" id="FNUZ01000002">
    <property type="protein sequence ID" value="SEG09495.1"/>
    <property type="molecule type" value="Genomic_DNA"/>
</dbReference>
<organism evidence="1 2">
    <name type="scientific">Thalassococcus halodurans</name>
    <dbReference type="NCBI Taxonomy" id="373675"/>
    <lineage>
        <taxon>Bacteria</taxon>
        <taxon>Pseudomonadati</taxon>
        <taxon>Pseudomonadota</taxon>
        <taxon>Alphaproteobacteria</taxon>
        <taxon>Rhodobacterales</taxon>
        <taxon>Roseobacteraceae</taxon>
        <taxon>Thalassococcus</taxon>
    </lineage>
</organism>
<evidence type="ECO:0000313" key="1">
    <source>
        <dbReference type="EMBL" id="SEG09495.1"/>
    </source>
</evidence>
<proteinExistence type="predicted"/>
<protein>
    <submittedName>
        <fullName evidence="1">Uncharacterized protein</fullName>
    </submittedName>
</protein>
<keyword evidence="2" id="KW-1185">Reference proteome</keyword>
<name>A0A1H5XDG1_9RHOB</name>
<gene>
    <name evidence="1" type="ORF">SAMN04488045_1824</name>
</gene>
<evidence type="ECO:0000313" key="2">
    <source>
        <dbReference type="Proteomes" id="UP000236752"/>
    </source>
</evidence>
<reference evidence="1 2" key="1">
    <citation type="submission" date="2016-10" db="EMBL/GenBank/DDBJ databases">
        <authorList>
            <person name="de Groot N.N."/>
        </authorList>
    </citation>
    <scope>NUCLEOTIDE SEQUENCE [LARGE SCALE GENOMIC DNA]</scope>
    <source>
        <strain evidence="1 2">DSM 26915</strain>
    </source>
</reference>
<dbReference type="RefSeq" id="WP_146064524.1">
    <property type="nucleotide sequence ID" value="NZ_FNUZ01000002.1"/>
</dbReference>
<sequence length="292" mass="33503">MFERATLRLARHRHKMRRRIRNLVDSVSYSVYPISDAYDRAPLARSELKKVIPASPTHATARGDTAIFSTYCGRTRSFSFDRNNSARDYPHYFVSNNRRVLEIVTDFGWRPIFLDLPIVANPVEAAQQAKIAKALPHFFPDLRKYRFLVYSDDKQRIYHAAIPGEIQLLTQSGAALALKLSPHVAENVLWEFTDSLMQARYRTQAHRMLHYLLAQLDAGKSLATDRMFMTGYGLRDLHDPAAIALSEQWYDDILECGIDCQLAFDFLAQNESKIIALPAPKRKKYLGQKILV</sequence>
<dbReference type="AlphaFoldDB" id="A0A1H5XDG1"/>